<keyword evidence="4" id="KW-1185">Reference proteome</keyword>
<dbReference type="PANTHER" id="PTHR43172">
    <property type="entry name" value="ADENYLOSUCCINATE LYASE"/>
    <property type="match status" value="1"/>
</dbReference>
<dbReference type="GO" id="GO:0047472">
    <property type="term" value="F:3-carboxy-cis,cis-muconate cycloisomerase activity"/>
    <property type="evidence" value="ECO:0007669"/>
    <property type="project" value="UniProtKB-EC"/>
</dbReference>
<dbReference type="SUPFAM" id="SSF48557">
    <property type="entry name" value="L-aspartase-like"/>
    <property type="match status" value="1"/>
</dbReference>
<dbReference type="RefSeq" id="WP_373635531.1">
    <property type="nucleotide sequence ID" value="NZ_CP151767.2"/>
</dbReference>
<evidence type="ECO:0000256" key="1">
    <source>
        <dbReference type="ARBA" id="ARBA00034772"/>
    </source>
</evidence>
<dbReference type="Pfam" id="PF00206">
    <property type="entry name" value="Lyase_1"/>
    <property type="match status" value="1"/>
</dbReference>
<dbReference type="InterPro" id="IPR022761">
    <property type="entry name" value="Fumarate_lyase_N"/>
</dbReference>
<protein>
    <submittedName>
        <fullName evidence="3">3-carboxy-cis,cis-muconate cycloisomerase</fullName>
        <ecNumber evidence="3">5.5.1.2</ecNumber>
    </submittedName>
</protein>
<reference evidence="3" key="1">
    <citation type="submission" date="2024-08" db="EMBL/GenBank/DDBJ databases">
        <title>Phylogenomic analyses of a clade within the roseobacter group suggest taxonomic reassignments of species of the genera Aestuariivita, Citreicella, Loktanella, Nautella, Pelagibaca, Ruegeria, Thalassobius, Thiobacimonas and Tropicibacter, and the proposal o.</title>
        <authorList>
            <person name="Jeon C.O."/>
        </authorList>
    </citation>
    <scope>NUCLEOTIDE SEQUENCE</scope>
    <source>
        <strain evidence="3">SS1-5</strain>
    </source>
</reference>
<proteinExistence type="inferred from homology"/>
<name>A0AAN0M6K3_9RHOB</name>
<evidence type="ECO:0000313" key="3">
    <source>
        <dbReference type="EMBL" id="WZU66006.2"/>
    </source>
</evidence>
<dbReference type="EC" id="5.5.1.2" evidence="3"/>
<dbReference type="PANTHER" id="PTHR43172:SF2">
    <property type="entry name" value="ADENYLOSUCCINATE LYASE C-TERMINAL DOMAIN-CONTAINING PROTEIN"/>
    <property type="match status" value="1"/>
</dbReference>
<feature type="domain" description="Fumarate lyase N-terminal" evidence="2">
    <location>
        <begin position="35"/>
        <end position="290"/>
    </location>
</feature>
<dbReference type="InterPro" id="IPR008948">
    <property type="entry name" value="L-Aspartase-like"/>
</dbReference>
<dbReference type="Gene3D" id="1.20.200.10">
    <property type="entry name" value="Fumarase/aspartase (Central domain)"/>
    <property type="match status" value="1"/>
</dbReference>
<gene>
    <name evidence="3" type="ORF">AABB31_13020</name>
</gene>
<organism evidence="3 4">
    <name type="scientific">Yoonia rhodophyticola</name>
    <dbReference type="NCBI Taxonomy" id="3137370"/>
    <lineage>
        <taxon>Bacteria</taxon>
        <taxon>Pseudomonadati</taxon>
        <taxon>Pseudomonadota</taxon>
        <taxon>Alphaproteobacteria</taxon>
        <taxon>Rhodobacterales</taxon>
        <taxon>Paracoccaceae</taxon>
        <taxon>Yoonia</taxon>
    </lineage>
</organism>
<comment type="similarity">
    <text evidence="1">Belongs to the class-II fumarase/aspartase family.</text>
</comment>
<keyword evidence="3" id="KW-0413">Isomerase</keyword>
<accession>A0AAN0M6K3</accession>
<dbReference type="EMBL" id="CP151767">
    <property type="protein sequence ID" value="WZU66006.2"/>
    <property type="molecule type" value="Genomic_DNA"/>
</dbReference>
<dbReference type="InterPro" id="IPR000362">
    <property type="entry name" value="Fumarate_lyase_fam"/>
</dbReference>
<dbReference type="AlphaFoldDB" id="A0AAN0M6K3"/>
<sequence length="356" mass="38015">MTPDPFSHPIMGGLYGDREIGAFLGVDTTLQNMLAVEAAYAHALGQAGKVPIKVAQRAAEEIATCQLNLADLRQGMAVDGVCVPAMVRQLKTKLPDDLHVALHSGLTSQDVIDTALILSLVPILAIFETRLKVLEAALSSLIDQFGAQPLQGRTRKQAALPITVADRIAAWTRPLARHLKRLDQMKTDLLALQLGGPVGTREQLNPEIARHLAHGLGLFDPGSAWHTDRSALTDFADWLSLVTGGIGKIGEDICLMAQQGFDEISVAGGGTSSAMAHKANPILAETLVTLARYNATQLPGMHHALVHEQERSGSAWALEWMVLPSMIVATGTALNTAISLCGNIKQMGKWDGKSLS</sequence>
<evidence type="ECO:0000313" key="4">
    <source>
        <dbReference type="Proteomes" id="UP001470809"/>
    </source>
</evidence>
<evidence type="ECO:0000259" key="2">
    <source>
        <dbReference type="Pfam" id="PF00206"/>
    </source>
</evidence>
<dbReference type="KEGG" id="yrh:AABB31_13020"/>
<dbReference type="NCBIfam" id="NF004631">
    <property type="entry name" value="PRK05975.1"/>
    <property type="match status" value="1"/>
</dbReference>
<dbReference type="Proteomes" id="UP001470809">
    <property type="component" value="Chromosome"/>
</dbReference>
<dbReference type="PRINTS" id="PR00149">
    <property type="entry name" value="FUMRATELYASE"/>
</dbReference>